<evidence type="ECO:0000313" key="2">
    <source>
        <dbReference type="EMBL" id="CCX12479.1"/>
    </source>
</evidence>
<evidence type="ECO:0000256" key="1">
    <source>
        <dbReference type="SAM" id="Coils"/>
    </source>
</evidence>
<reference evidence="2 3" key="1">
    <citation type="journal article" date="2013" name="PLoS Genet.">
        <title>The genome and development-dependent transcriptomes of Pyronema confluens: a window into fungal evolution.</title>
        <authorList>
            <person name="Traeger S."/>
            <person name="Altegoer F."/>
            <person name="Freitag M."/>
            <person name="Gabaldon T."/>
            <person name="Kempken F."/>
            <person name="Kumar A."/>
            <person name="Marcet-Houben M."/>
            <person name="Poggeler S."/>
            <person name="Stajich J.E."/>
            <person name="Nowrousian M."/>
        </authorList>
    </citation>
    <scope>NUCLEOTIDE SEQUENCE [LARGE SCALE GENOMIC DNA]</scope>
    <source>
        <strain evidence="3">CBS 100304</strain>
        <tissue evidence="2">Vegetative mycelium</tissue>
    </source>
</reference>
<dbReference type="EMBL" id="HF935704">
    <property type="protein sequence ID" value="CCX12479.1"/>
    <property type="molecule type" value="Genomic_DNA"/>
</dbReference>
<dbReference type="AlphaFoldDB" id="U4L6E6"/>
<protein>
    <submittedName>
        <fullName evidence="2">Uncharacterized protein</fullName>
    </submittedName>
</protein>
<evidence type="ECO:0000313" key="3">
    <source>
        <dbReference type="Proteomes" id="UP000018144"/>
    </source>
</evidence>
<keyword evidence="3" id="KW-1185">Reference proteome</keyword>
<keyword evidence="1" id="KW-0175">Coiled coil</keyword>
<dbReference type="Proteomes" id="UP000018144">
    <property type="component" value="Unassembled WGS sequence"/>
</dbReference>
<proteinExistence type="predicted"/>
<organism evidence="2 3">
    <name type="scientific">Pyronema omphalodes (strain CBS 100304)</name>
    <name type="common">Pyronema confluens</name>
    <dbReference type="NCBI Taxonomy" id="1076935"/>
    <lineage>
        <taxon>Eukaryota</taxon>
        <taxon>Fungi</taxon>
        <taxon>Dikarya</taxon>
        <taxon>Ascomycota</taxon>
        <taxon>Pezizomycotina</taxon>
        <taxon>Pezizomycetes</taxon>
        <taxon>Pezizales</taxon>
        <taxon>Pyronemataceae</taxon>
        <taxon>Pyronema</taxon>
    </lineage>
</organism>
<accession>U4L6E6</accession>
<feature type="coiled-coil region" evidence="1">
    <location>
        <begin position="21"/>
        <end position="59"/>
    </location>
</feature>
<gene>
    <name evidence="2" type="ORF">PCON_12073</name>
</gene>
<sequence>MTSLESIFAQNALSVLPTPLIQEWTDQLRNLDWKLREEIEQLKEEKTQLDAKVKALIEENEKNLKQS</sequence>
<name>U4L6E6_PYROM</name>